<dbReference type="InterPro" id="IPR048300">
    <property type="entry name" value="TACO1_YebC-like_2nd/3rd_dom"/>
</dbReference>
<reference evidence="5" key="1">
    <citation type="submission" date="2021-12" db="EMBL/GenBank/DDBJ databases">
        <authorList>
            <person name="King R."/>
        </authorList>
    </citation>
    <scope>NUCLEOTIDE SEQUENCE</scope>
</reference>
<dbReference type="Pfam" id="PF20772">
    <property type="entry name" value="TACO1_YebC_N"/>
    <property type="match status" value="1"/>
</dbReference>
<dbReference type="EMBL" id="OV121142">
    <property type="protein sequence ID" value="CAH0549207.1"/>
    <property type="molecule type" value="Genomic_DNA"/>
</dbReference>
<evidence type="ECO:0000256" key="1">
    <source>
        <dbReference type="ARBA" id="ARBA00004173"/>
    </source>
</evidence>
<protein>
    <recommendedName>
        <fullName evidence="7">Translational activator of cytochrome c oxidase 1</fullName>
    </recommendedName>
</protein>
<sequence>MIGNLCKKGHFLCQNACNFLVIQCRNAGHSKWQNIKHIKGLKDAEKSQTFGKIGRHMKVAVAEGGSTDPKSNLKLAQIIEQAKRANMPQATIASILKSSQADKSGAKSHLIEIKGPGSCIILCEVFTSNLNQLKQSIATSLKKTGAKFGDGGGMHIFEEKGIIEAEIPENLLGKAEEMIIESATDHAIESGAEDVRIDDKTLLFLCGKSNLNSVVTELENFKYKVTSASVEFIPLKTQSLQEMELQSCANLYERLQNMPELVKLTDNIA</sequence>
<evidence type="ECO:0000256" key="2">
    <source>
        <dbReference type="ARBA" id="ARBA00008724"/>
    </source>
</evidence>
<dbReference type="SUPFAM" id="SSF75625">
    <property type="entry name" value="YebC-like"/>
    <property type="match status" value="1"/>
</dbReference>
<dbReference type="InterPro" id="IPR026564">
    <property type="entry name" value="Transcrip_reg_TACO1-like_dom3"/>
</dbReference>
<evidence type="ECO:0000259" key="4">
    <source>
        <dbReference type="Pfam" id="PF20772"/>
    </source>
</evidence>
<evidence type="ECO:0008006" key="7">
    <source>
        <dbReference type="Google" id="ProtNLM"/>
    </source>
</evidence>
<dbReference type="InterPro" id="IPR049083">
    <property type="entry name" value="TACO1_YebC_N"/>
</dbReference>
<comment type="subcellular location">
    <subcellularLocation>
        <location evidence="1">Mitochondrion</location>
    </subcellularLocation>
</comment>
<keyword evidence="6" id="KW-1185">Reference proteome</keyword>
<feature type="domain" description="TACO1/YebC-like N-terminal" evidence="4">
    <location>
        <begin position="30"/>
        <end position="99"/>
    </location>
</feature>
<dbReference type="OrthoDB" id="2017544at2759"/>
<dbReference type="GO" id="GO:0005739">
    <property type="term" value="C:mitochondrion"/>
    <property type="evidence" value="ECO:0007669"/>
    <property type="project" value="UniProtKB-SubCell"/>
</dbReference>
<dbReference type="Gene3D" id="3.30.70.980">
    <property type="match status" value="2"/>
</dbReference>
<organism evidence="5 6">
    <name type="scientific">Brassicogethes aeneus</name>
    <name type="common">Rape pollen beetle</name>
    <name type="synonym">Meligethes aeneus</name>
    <dbReference type="NCBI Taxonomy" id="1431903"/>
    <lineage>
        <taxon>Eukaryota</taxon>
        <taxon>Metazoa</taxon>
        <taxon>Ecdysozoa</taxon>
        <taxon>Arthropoda</taxon>
        <taxon>Hexapoda</taxon>
        <taxon>Insecta</taxon>
        <taxon>Pterygota</taxon>
        <taxon>Neoptera</taxon>
        <taxon>Endopterygota</taxon>
        <taxon>Coleoptera</taxon>
        <taxon>Polyphaga</taxon>
        <taxon>Cucujiformia</taxon>
        <taxon>Nitidulidae</taxon>
        <taxon>Meligethinae</taxon>
        <taxon>Brassicogethes</taxon>
    </lineage>
</organism>
<dbReference type="Gene3D" id="1.10.10.200">
    <property type="match status" value="1"/>
</dbReference>
<evidence type="ECO:0000313" key="5">
    <source>
        <dbReference type="EMBL" id="CAH0549207.1"/>
    </source>
</evidence>
<accession>A0A9P0AV94</accession>
<evidence type="ECO:0000259" key="3">
    <source>
        <dbReference type="Pfam" id="PF01709"/>
    </source>
</evidence>
<gene>
    <name evidence="5" type="ORF">MELIAE_LOCUS2420</name>
</gene>
<dbReference type="AlphaFoldDB" id="A0A9P0AV94"/>
<dbReference type="PANTHER" id="PTHR12532">
    <property type="entry name" value="TRANSLATIONAL ACTIVATOR OF CYTOCHROME C OXIDASE 1"/>
    <property type="match status" value="1"/>
</dbReference>
<feature type="domain" description="TACO1/YebC-like second and third" evidence="3">
    <location>
        <begin position="108"/>
        <end position="268"/>
    </location>
</feature>
<dbReference type="PANTHER" id="PTHR12532:SF0">
    <property type="entry name" value="TRANSLATIONAL ACTIVATOR OF CYTOCHROME C OXIDASE 1"/>
    <property type="match status" value="1"/>
</dbReference>
<dbReference type="InterPro" id="IPR029072">
    <property type="entry name" value="YebC-like"/>
</dbReference>
<name>A0A9P0AV94_BRAAE</name>
<dbReference type="InterPro" id="IPR002876">
    <property type="entry name" value="Transcrip_reg_TACO1-like"/>
</dbReference>
<dbReference type="InterPro" id="IPR017856">
    <property type="entry name" value="Integrase-like_N"/>
</dbReference>
<comment type="similarity">
    <text evidence="2">Belongs to the TACO1 family.</text>
</comment>
<proteinExistence type="inferred from homology"/>
<dbReference type="Proteomes" id="UP001154078">
    <property type="component" value="Chromosome 11"/>
</dbReference>
<evidence type="ECO:0000313" key="6">
    <source>
        <dbReference type="Proteomes" id="UP001154078"/>
    </source>
</evidence>
<dbReference type="Pfam" id="PF01709">
    <property type="entry name" value="Transcrip_reg"/>
    <property type="match status" value="1"/>
</dbReference>
<dbReference type="FunFam" id="1.10.10.200:FF:000002">
    <property type="entry name" value="Probable transcriptional regulatory protein CLM62_37755"/>
    <property type="match status" value="1"/>
</dbReference>